<organism evidence="5 6">
    <name type="scientific">Novosphingobium aerophilum</name>
    <dbReference type="NCBI Taxonomy" id="2839843"/>
    <lineage>
        <taxon>Bacteria</taxon>
        <taxon>Pseudomonadati</taxon>
        <taxon>Pseudomonadota</taxon>
        <taxon>Alphaproteobacteria</taxon>
        <taxon>Sphingomonadales</taxon>
        <taxon>Sphingomonadaceae</taxon>
        <taxon>Novosphingobium</taxon>
    </lineage>
</organism>
<dbReference type="PROSITE" id="PS00135">
    <property type="entry name" value="TRYPSIN_SER"/>
    <property type="match status" value="1"/>
</dbReference>
<gene>
    <name evidence="5" type="ORF">H7F49_15550</name>
</gene>
<proteinExistence type="predicted"/>
<dbReference type="Gene3D" id="2.40.10.10">
    <property type="entry name" value="Trypsin-like serine proteases"/>
    <property type="match status" value="1"/>
</dbReference>
<protein>
    <submittedName>
        <fullName evidence="5">Serine protease</fullName>
    </submittedName>
</protein>
<dbReference type="RefSeq" id="WP_214647862.1">
    <property type="nucleotide sequence ID" value="NZ_JACLAU010000035.1"/>
</dbReference>
<keyword evidence="6" id="KW-1185">Reference proteome</keyword>
<comment type="caution">
    <text evidence="5">The sequence shown here is derived from an EMBL/GenBank/DDBJ whole genome shotgun (WGS) entry which is preliminary data.</text>
</comment>
<dbReference type="PANTHER" id="PTHR24252">
    <property type="entry name" value="ACROSIN-RELATED"/>
    <property type="match status" value="1"/>
</dbReference>
<reference evidence="5 6" key="1">
    <citation type="submission" date="2020-08" db="EMBL/GenBank/DDBJ databases">
        <title>The genome sequence of Novosphingobium flavum 4Y4.</title>
        <authorList>
            <person name="Liu Y."/>
        </authorList>
    </citation>
    <scope>NUCLEOTIDE SEQUENCE [LARGE SCALE GENOMIC DNA]</scope>
    <source>
        <strain evidence="5 6">4Y4</strain>
    </source>
</reference>
<name>A0A7X1FAF1_9SPHN</name>
<dbReference type="InterPro" id="IPR033116">
    <property type="entry name" value="TRYPSIN_SER"/>
</dbReference>
<sequence>MSPQPAATDDANDPGDGRIVGGEEALPGTAPWQVQIYSTYQYTDADTAADCRPGGACVHLARMSAWEKVHRCGGAYIGSNLVLTAAHCVAGVADFGQSRRVRIGTQNLKQGGVTFRIADWRAHPGYVGRVPYPNDIALIRIVADNPAARAFQLERAKIRMLGTVPGDTAISRSDTLRVTGWGRTLKRDVDAGVLVDGKFNHMSEKLLQILQSPNDAACAKLADYRDRDPAKTICAVSARPGVDSCQGDSGGPVTRQEGRERVLVGLVSWGKGCAAVGMPSLYTSVPGHLAWIAEARAALMAAAAASRRR</sequence>
<dbReference type="InterPro" id="IPR009003">
    <property type="entry name" value="Peptidase_S1_PA"/>
</dbReference>
<dbReference type="SUPFAM" id="SSF50494">
    <property type="entry name" value="Trypsin-like serine proteases"/>
    <property type="match status" value="1"/>
</dbReference>
<dbReference type="AlphaFoldDB" id="A0A7X1FAF1"/>
<evidence type="ECO:0000256" key="1">
    <source>
        <dbReference type="ARBA" id="ARBA00023157"/>
    </source>
</evidence>
<evidence type="ECO:0000256" key="2">
    <source>
        <dbReference type="RuleBase" id="RU363034"/>
    </source>
</evidence>
<dbReference type="InterPro" id="IPR018114">
    <property type="entry name" value="TRYPSIN_HIS"/>
</dbReference>
<dbReference type="GO" id="GO:0006508">
    <property type="term" value="P:proteolysis"/>
    <property type="evidence" value="ECO:0007669"/>
    <property type="project" value="UniProtKB-KW"/>
</dbReference>
<accession>A0A7X1FAF1</accession>
<dbReference type="Proteomes" id="UP000520156">
    <property type="component" value="Unassembled WGS sequence"/>
</dbReference>
<dbReference type="Pfam" id="PF00089">
    <property type="entry name" value="Trypsin"/>
    <property type="match status" value="1"/>
</dbReference>
<evidence type="ECO:0000313" key="6">
    <source>
        <dbReference type="Proteomes" id="UP000520156"/>
    </source>
</evidence>
<dbReference type="InterPro" id="IPR001254">
    <property type="entry name" value="Trypsin_dom"/>
</dbReference>
<evidence type="ECO:0000313" key="5">
    <source>
        <dbReference type="EMBL" id="MBC2653109.1"/>
    </source>
</evidence>
<keyword evidence="2" id="KW-0720">Serine protease</keyword>
<dbReference type="PANTHER" id="PTHR24252:SF7">
    <property type="entry name" value="HYALIN"/>
    <property type="match status" value="1"/>
</dbReference>
<dbReference type="PROSITE" id="PS50240">
    <property type="entry name" value="TRYPSIN_DOM"/>
    <property type="match status" value="1"/>
</dbReference>
<dbReference type="EMBL" id="JACLAU010000035">
    <property type="protein sequence ID" value="MBC2653109.1"/>
    <property type="molecule type" value="Genomic_DNA"/>
</dbReference>
<dbReference type="GO" id="GO:0004252">
    <property type="term" value="F:serine-type endopeptidase activity"/>
    <property type="evidence" value="ECO:0007669"/>
    <property type="project" value="InterPro"/>
</dbReference>
<dbReference type="PRINTS" id="PR00722">
    <property type="entry name" value="CHYMOTRYPSIN"/>
</dbReference>
<dbReference type="InterPro" id="IPR001314">
    <property type="entry name" value="Peptidase_S1A"/>
</dbReference>
<dbReference type="CDD" id="cd00190">
    <property type="entry name" value="Tryp_SPc"/>
    <property type="match status" value="1"/>
</dbReference>
<dbReference type="SMART" id="SM00020">
    <property type="entry name" value="Tryp_SPc"/>
    <property type="match status" value="1"/>
</dbReference>
<keyword evidence="2 5" id="KW-0645">Protease</keyword>
<keyword evidence="2" id="KW-0378">Hydrolase</keyword>
<evidence type="ECO:0000256" key="3">
    <source>
        <dbReference type="SAM" id="MobiDB-lite"/>
    </source>
</evidence>
<evidence type="ECO:0000259" key="4">
    <source>
        <dbReference type="PROSITE" id="PS50240"/>
    </source>
</evidence>
<feature type="domain" description="Peptidase S1" evidence="4">
    <location>
        <begin position="19"/>
        <end position="297"/>
    </location>
</feature>
<dbReference type="PROSITE" id="PS00134">
    <property type="entry name" value="TRYPSIN_HIS"/>
    <property type="match status" value="1"/>
</dbReference>
<dbReference type="InterPro" id="IPR043504">
    <property type="entry name" value="Peptidase_S1_PA_chymotrypsin"/>
</dbReference>
<feature type="region of interest" description="Disordered" evidence="3">
    <location>
        <begin position="1"/>
        <end position="25"/>
    </location>
</feature>
<keyword evidence="1" id="KW-1015">Disulfide bond</keyword>